<accession>A0A858R9I0</accession>
<dbReference type="KEGG" id="acru:HHL28_15525"/>
<evidence type="ECO:0000313" key="1">
    <source>
        <dbReference type="EMBL" id="QJE74299.1"/>
    </source>
</evidence>
<gene>
    <name evidence="1" type="ORF">HHL28_15525</name>
</gene>
<organism evidence="1 2">
    <name type="scientific">Aerophototrophica crusticola</name>
    <dbReference type="NCBI Taxonomy" id="1709002"/>
    <lineage>
        <taxon>Bacteria</taxon>
        <taxon>Pseudomonadati</taxon>
        <taxon>Pseudomonadota</taxon>
        <taxon>Alphaproteobacteria</taxon>
        <taxon>Rhodospirillales</taxon>
        <taxon>Rhodospirillaceae</taxon>
        <taxon>Aerophototrophica</taxon>
    </lineage>
</organism>
<dbReference type="InterPro" id="IPR010710">
    <property type="entry name" value="DUF1289"/>
</dbReference>
<dbReference type="EMBL" id="CP051775">
    <property type="protein sequence ID" value="QJE74299.1"/>
    <property type="molecule type" value="Genomic_DNA"/>
</dbReference>
<dbReference type="AlphaFoldDB" id="A0A858R9I0"/>
<reference evidence="1" key="1">
    <citation type="submission" date="2020-04" db="EMBL/GenBank/DDBJ databases">
        <title>A desert anoxygenic phototrophic bacterium fixes CO2 using RubisCO under aerobic conditions.</title>
        <authorList>
            <person name="Tang K."/>
        </authorList>
    </citation>
    <scope>NUCLEOTIDE SEQUENCE [LARGE SCALE GENOMIC DNA]</scope>
    <source>
        <strain evidence="1">MIMtkB3</strain>
    </source>
</reference>
<name>A0A858R9I0_9PROT</name>
<evidence type="ECO:0000313" key="2">
    <source>
        <dbReference type="Proteomes" id="UP000501891"/>
    </source>
</evidence>
<dbReference type="PANTHER" id="PTHR35175">
    <property type="entry name" value="DUF1289 DOMAIN-CONTAINING PROTEIN"/>
    <property type="match status" value="1"/>
</dbReference>
<dbReference type="PANTHER" id="PTHR35175:SF2">
    <property type="entry name" value="DUF1289 DOMAIN-CONTAINING PROTEIN"/>
    <property type="match status" value="1"/>
</dbReference>
<dbReference type="Proteomes" id="UP000501891">
    <property type="component" value="Chromosome"/>
</dbReference>
<keyword evidence="2" id="KW-1185">Reference proteome</keyword>
<dbReference type="Pfam" id="PF06945">
    <property type="entry name" value="DUF1289"/>
    <property type="match status" value="1"/>
</dbReference>
<proteinExistence type="predicted"/>
<sequence>MSTTPDPDDYVKSPCVRVCQLDARRTYCLGCLRTLEEITRWGGMTPDQRRAVLAALPGREARRTVA</sequence>
<protein>
    <submittedName>
        <fullName evidence="1">DUF1289 domain-containing protein</fullName>
    </submittedName>
</protein>